<dbReference type="InterPro" id="IPR016169">
    <property type="entry name" value="FAD-bd_PCMH_sub2"/>
</dbReference>
<dbReference type="GO" id="GO:0050660">
    <property type="term" value="F:flavin adenine dinucleotide binding"/>
    <property type="evidence" value="ECO:0007669"/>
    <property type="project" value="InterPro"/>
</dbReference>
<comment type="caution">
    <text evidence="2">The sequence shown here is derived from an EMBL/GenBank/DDBJ whole genome shotgun (WGS) entry which is preliminary data.</text>
</comment>
<evidence type="ECO:0000313" key="2">
    <source>
        <dbReference type="EMBL" id="KWX69539.1"/>
    </source>
</evidence>
<name>A0A132TDX3_9BACL</name>
<dbReference type="GO" id="GO:0016491">
    <property type="term" value="F:oxidoreductase activity"/>
    <property type="evidence" value="ECO:0007669"/>
    <property type="project" value="InterPro"/>
</dbReference>
<evidence type="ECO:0000259" key="1">
    <source>
        <dbReference type="Pfam" id="PF08031"/>
    </source>
</evidence>
<protein>
    <submittedName>
        <fullName evidence="2">FAD-linked oxidase</fullName>
    </submittedName>
</protein>
<sequence length="69" mass="8429">MQWVKRFRRALRPFVQGDYVNFPDLQIKNWPKAYYGENFGRLKQVKRKYDPHNVFRFAQSVPVGKQVRK</sequence>
<reference evidence="2 3" key="1">
    <citation type="submission" date="2015-08" db="EMBL/GenBank/DDBJ databases">
        <title>Genomes of Paenibacillus riograndensis.</title>
        <authorList>
            <person name="Sant'Anna F.H."/>
            <person name="Souza R."/>
            <person name="Ambrosini A."/>
            <person name="Bach E."/>
            <person name="Fernandes G."/>
            <person name="Balsanelli E."/>
            <person name="Baura V.A."/>
            <person name="Pedrosa F.O."/>
            <person name="Souza E.M."/>
            <person name="Passaglia L."/>
        </authorList>
    </citation>
    <scope>NUCLEOTIDE SEQUENCE [LARGE SCALE GENOMIC DNA]</scope>
    <source>
        <strain evidence="2 3">CAS34</strain>
    </source>
</reference>
<dbReference type="InterPro" id="IPR012951">
    <property type="entry name" value="BBE"/>
</dbReference>
<feature type="domain" description="Berberine/berberine-like" evidence="1">
    <location>
        <begin position="18"/>
        <end position="62"/>
    </location>
</feature>
<dbReference type="AlphaFoldDB" id="A0A132TDX3"/>
<dbReference type="Pfam" id="PF08031">
    <property type="entry name" value="BBE"/>
    <property type="match status" value="1"/>
</dbReference>
<dbReference type="PATRIC" id="fig|483937.3.peg.290"/>
<organism evidence="2 3">
    <name type="scientific">Paenibacillus riograndensis</name>
    <dbReference type="NCBI Taxonomy" id="483937"/>
    <lineage>
        <taxon>Bacteria</taxon>
        <taxon>Bacillati</taxon>
        <taxon>Bacillota</taxon>
        <taxon>Bacilli</taxon>
        <taxon>Bacillales</taxon>
        <taxon>Paenibacillaceae</taxon>
        <taxon>Paenibacillus</taxon>
        <taxon>Paenibacillus sonchi group</taxon>
    </lineage>
</organism>
<dbReference type="Proteomes" id="UP000070475">
    <property type="component" value="Unassembled WGS sequence"/>
</dbReference>
<dbReference type="EMBL" id="LIRB01000149">
    <property type="protein sequence ID" value="KWX69539.1"/>
    <property type="molecule type" value="Genomic_DNA"/>
</dbReference>
<proteinExistence type="predicted"/>
<dbReference type="Gene3D" id="3.30.465.10">
    <property type="match status" value="1"/>
</dbReference>
<evidence type="ECO:0000313" key="3">
    <source>
        <dbReference type="Proteomes" id="UP000070475"/>
    </source>
</evidence>
<accession>A0A132TDX3</accession>
<gene>
    <name evidence="2" type="ORF">AMQ84_31705</name>
</gene>
<keyword evidence="3" id="KW-1185">Reference proteome</keyword>